<evidence type="ECO:0000259" key="1">
    <source>
        <dbReference type="Pfam" id="PF13524"/>
    </source>
</evidence>
<dbReference type="InterPro" id="IPR055259">
    <property type="entry name" value="YkvP/CgeB_Glyco_trans-like"/>
</dbReference>
<dbReference type="AlphaFoldDB" id="A0A1G8PD10"/>
<dbReference type="STRING" id="29435.SAMN05216588_12820"/>
<protein>
    <submittedName>
        <fullName evidence="2">Spore maturation protein CgeB</fullName>
    </submittedName>
</protein>
<dbReference type="Gene3D" id="3.40.50.2000">
    <property type="entry name" value="Glycogen Phosphorylase B"/>
    <property type="match status" value="1"/>
</dbReference>
<dbReference type="Pfam" id="PF13524">
    <property type="entry name" value="Glyco_trans_1_2"/>
    <property type="match status" value="1"/>
</dbReference>
<dbReference type="Proteomes" id="UP000198606">
    <property type="component" value="Unassembled WGS sequence"/>
</dbReference>
<name>A0A1G8PD10_9GAMM</name>
<dbReference type="SUPFAM" id="SSF53756">
    <property type="entry name" value="UDP-Glycosyltransferase/glycogen phosphorylase"/>
    <property type="match status" value="1"/>
</dbReference>
<dbReference type="EMBL" id="FNDG01000028">
    <property type="protein sequence ID" value="SDI90175.1"/>
    <property type="molecule type" value="Genomic_DNA"/>
</dbReference>
<gene>
    <name evidence="2" type="ORF">SAMN05216588_12820</name>
</gene>
<proteinExistence type="predicted"/>
<dbReference type="RefSeq" id="WP_208601369.1">
    <property type="nucleotide sequence ID" value="NZ_FNDG01000028.1"/>
</dbReference>
<evidence type="ECO:0000313" key="2">
    <source>
        <dbReference type="EMBL" id="SDI90175.1"/>
    </source>
</evidence>
<evidence type="ECO:0000313" key="3">
    <source>
        <dbReference type="Proteomes" id="UP000198606"/>
    </source>
</evidence>
<organism evidence="2 3">
    <name type="scientific">Phytopseudomonas flavescens</name>
    <dbReference type="NCBI Taxonomy" id="29435"/>
    <lineage>
        <taxon>Bacteria</taxon>
        <taxon>Pseudomonadati</taxon>
        <taxon>Pseudomonadota</taxon>
        <taxon>Gammaproteobacteria</taxon>
        <taxon>Pseudomonadales</taxon>
        <taxon>Pseudomonadaceae</taxon>
        <taxon>Phytopseudomonas</taxon>
    </lineage>
</organism>
<reference evidence="2 3" key="1">
    <citation type="submission" date="2016-10" db="EMBL/GenBank/DDBJ databases">
        <authorList>
            <person name="de Groot N.N."/>
        </authorList>
    </citation>
    <scope>NUCLEOTIDE SEQUENCE [LARGE SCALE GENOMIC DNA]</scope>
    <source>
        <strain evidence="2 3">LMG 18387</strain>
    </source>
</reference>
<accession>A0A1G8PD10</accession>
<feature type="domain" description="Spore protein YkvP/CgeB glycosyl transferase-like" evidence="1">
    <location>
        <begin position="206"/>
        <end position="355"/>
    </location>
</feature>
<sequence length="357" mass="41378">MLQMPTADALAKSKRKYLIIDGIGGVPLGRELFDAFLQAGSQAVHWDALKQKPRHWYGLSSALFKARNKTRDREGFSHLPRLPLEPLRRLLEREAPTHVLVVGFLYKHYDVARVAEMVRSAGARFILYDTDSCNLYSKRREFLYFIEEELPRYDRLFSFSETTTRFFRETLGLEALHLPFGAVVVPERQIEKDRDVLFVGSADLRRVFLLENIRETLSIRGNRWRRNYALMSSSLRQCVDDRPVWGEELQTLLQSSRIVLNITRSDFYGAETGVNLRIFEAVAAGCFLLTDYCDEIASLFTPGQDIEVFRSGAELNDKVRYYLANPQERERIAQNGRARFLEQHTWANRVERILACD</sequence>